<gene>
    <name evidence="1" type="ORF">SS1G_07518</name>
</gene>
<organism evidence="1 2">
    <name type="scientific">Sclerotinia sclerotiorum (strain ATCC 18683 / 1980 / Ss-1)</name>
    <name type="common">White mold</name>
    <name type="synonym">Whetzelinia sclerotiorum</name>
    <dbReference type="NCBI Taxonomy" id="665079"/>
    <lineage>
        <taxon>Eukaryota</taxon>
        <taxon>Fungi</taxon>
        <taxon>Dikarya</taxon>
        <taxon>Ascomycota</taxon>
        <taxon>Pezizomycotina</taxon>
        <taxon>Leotiomycetes</taxon>
        <taxon>Helotiales</taxon>
        <taxon>Sclerotiniaceae</taxon>
        <taxon>Sclerotinia</taxon>
    </lineage>
</organism>
<name>A7EQB7_SCLS1</name>
<keyword evidence="2" id="KW-1185">Reference proteome</keyword>
<reference evidence="2" key="1">
    <citation type="journal article" date="2011" name="PLoS Genet.">
        <title>Genomic analysis of the necrotrophic fungal pathogens Sclerotinia sclerotiorum and Botrytis cinerea.</title>
        <authorList>
            <person name="Amselem J."/>
            <person name="Cuomo C.A."/>
            <person name="van Kan J.A."/>
            <person name="Viaud M."/>
            <person name="Benito E.P."/>
            <person name="Couloux A."/>
            <person name="Coutinho P.M."/>
            <person name="de Vries R.P."/>
            <person name="Dyer P.S."/>
            <person name="Fillinger S."/>
            <person name="Fournier E."/>
            <person name="Gout L."/>
            <person name="Hahn M."/>
            <person name="Kohn L."/>
            <person name="Lapalu N."/>
            <person name="Plummer K.M."/>
            <person name="Pradier J.M."/>
            <person name="Quevillon E."/>
            <person name="Sharon A."/>
            <person name="Simon A."/>
            <person name="ten Have A."/>
            <person name="Tudzynski B."/>
            <person name="Tudzynski P."/>
            <person name="Wincker P."/>
            <person name="Andrew M."/>
            <person name="Anthouard V."/>
            <person name="Beever R.E."/>
            <person name="Beffa R."/>
            <person name="Benoit I."/>
            <person name="Bouzid O."/>
            <person name="Brault B."/>
            <person name="Chen Z."/>
            <person name="Choquer M."/>
            <person name="Collemare J."/>
            <person name="Cotton P."/>
            <person name="Danchin E.G."/>
            <person name="Da Silva C."/>
            <person name="Gautier A."/>
            <person name="Giraud C."/>
            <person name="Giraud T."/>
            <person name="Gonzalez C."/>
            <person name="Grossetete S."/>
            <person name="Guldener U."/>
            <person name="Henrissat B."/>
            <person name="Howlett B.J."/>
            <person name="Kodira C."/>
            <person name="Kretschmer M."/>
            <person name="Lappartient A."/>
            <person name="Leroch M."/>
            <person name="Levis C."/>
            <person name="Mauceli E."/>
            <person name="Neuveglise C."/>
            <person name="Oeser B."/>
            <person name="Pearson M."/>
            <person name="Poulain J."/>
            <person name="Poussereau N."/>
            <person name="Quesneville H."/>
            <person name="Rascle C."/>
            <person name="Schumacher J."/>
            <person name="Segurens B."/>
            <person name="Sexton A."/>
            <person name="Silva E."/>
            <person name="Sirven C."/>
            <person name="Soanes D.M."/>
            <person name="Talbot N.J."/>
            <person name="Templeton M."/>
            <person name="Yandava C."/>
            <person name="Yarden O."/>
            <person name="Zeng Q."/>
            <person name="Rollins J.A."/>
            <person name="Lebrun M.H."/>
            <person name="Dickman M."/>
        </authorList>
    </citation>
    <scope>NUCLEOTIDE SEQUENCE [LARGE SCALE GENOMIC DNA]</scope>
    <source>
        <strain evidence="2">ATCC 18683 / 1980 / Ss-1</strain>
    </source>
</reference>
<dbReference type="HOGENOM" id="CLU_2159931_0_0_1"/>
<evidence type="ECO:0000313" key="1">
    <source>
        <dbReference type="EMBL" id="EDO05033.1"/>
    </source>
</evidence>
<dbReference type="KEGG" id="ssl:SS1G_07518"/>
<evidence type="ECO:0000313" key="2">
    <source>
        <dbReference type="Proteomes" id="UP000001312"/>
    </source>
</evidence>
<dbReference type="EMBL" id="CH476629">
    <property type="protein sequence ID" value="EDO05033.1"/>
    <property type="molecule type" value="Genomic_DNA"/>
</dbReference>
<dbReference type="GeneID" id="5488079"/>
<accession>A7EQB7</accession>
<dbReference type="Proteomes" id="UP000001312">
    <property type="component" value="Unassembled WGS sequence"/>
</dbReference>
<protein>
    <submittedName>
        <fullName evidence="1">Uncharacterized protein</fullName>
    </submittedName>
</protein>
<dbReference type="InParanoid" id="A7EQB7"/>
<sequence length="111" mass="12411">MSYDEIEVLTVDDNDDIDDTDDIDDIEVSSVVPLYKLKWQMAKKESNAAGTTFSEAVSSFLCLSIGLTRNEQPAAALSCKKTRRCKTEPPFDSLAGCDWPVLGPRSRLWDY</sequence>
<dbReference type="RefSeq" id="XP_001592070.1">
    <property type="nucleotide sequence ID" value="XM_001592020.1"/>
</dbReference>
<dbReference type="AlphaFoldDB" id="A7EQB7"/>
<proteinExistence type="predicted"/>